<proteinExistence type="predicted"/>
<dbReference type="EMBL" id="MU394290">
    <property type="protein sequence ID" value="KAI6090562.1"/>
    <property type="molecule type" value="Genomic_DNA"/>
</dbReference>
<reference evidence="1 2" key="1">
    <citation type="journal article" date="2022" name="New Phytol.">
        <title>Ecological generalism drives hyperdiversity of secondary metabolite gene clusters in xylarialean endophytes.</title>
        <authorList>
            <person name="Franco M.E.E."/>
            <person name="Wisecaver J.H."/>
            <person name="Arnold A.E."/>
            <person name="Ju Y.M."/>
            <person name="Slot J.C."/>
            <person name="Ahrendt S."/>
            <person name="Moore L.P."/>
            <person name="Eastman K.E."/>
            <person name="Scott K."/>
            <person name="Konkel Z."/>
            <person name="Mondo S.J."/>
            <person name="Kuo A."/>
            <person name="Hayes R.D."/>
            <person name="Haridas S."/>
            <person name="Andreopoulos B."/>
            <person name="Riley R."/>
            <person name="LaButti K."/>
            <person name="Pangilinan J."/>
            <person name="Lipzen A."/>
            <person name="Amirebrahimi M."/>
            <person name="Yan J."/>
            <person name="Adam C."/>
            <person name="Keymanesh K."/>
            <person name="Ng V."/>
            <person name="Louie K."/>
            <person name="Northen T."/>
            <person name="Drula E."/>
            <person name="Henrissat B."/>
            <person name="Hsieh H.M."/>
            <person name="Youens-Clark K."/>
            <person name="Lutzoni F."/>
            <person name="Miadlikowska J."/>
            <person name="Eastwood D.C."/>
            <person name="Hamelin R.C."/>
            <person name="Grigoriev I.V."/>
            <person name="U'Ren J.M."/>
        </authorList>
    </citation>
    <scope>NUCLEOTIDE SEQUENCE [LARGE SCALE GENOMIC DNA]</scope>
    <source>
        <strain evidence="1 2">ER1909</strain>
    </source>
</reference>
<name>A0ACC0DD37_9PEZI</name>
<organism evidence="1 2">
    <name type="scientific">Hypoxylon rubiginosum</name>
    <dbReference type="NCBI Taxonomy" id="110542"/>
    <lineage>
        <taxon>Eukaryota</taxon>
        <taxon>Fungi</taxon>
        <taxon>Dikarya</taxon>
        <taxon>Ascomycota</taxon>
        <taxon>Pezizomycotina</taxon>
        <taxon>Sordariomycetes</taxon>
        <taxon>Xylariomycetidae</taxon>
        <taxon>Xylariales</taxon>
        <taxon>Hypoxylaceae</taxon>
        <taxon>Hypoxylon</taxon>
    </lineage>
</organism>
<gene>
    <name evidence="1" type="ORF">F4821DRAFT_228537</name>
</gene>
<keyword evidence="2" id="KW-1185">Reference proteome</keyword>
<accession>A0ACC0DD37</accession>
<evidence type="ECO:0000313" key="2">
    <source>
        <dbReference type="Proteomes" id="UP001497680"/>
    </source>
</evidence>
<dbReference type="Proteomes" id="UP001497680">
    <property type="component" value="Unassembled WGS sequence"/>
</dbReference>
<evidence type="ECO:0000313" key="1">
    <source>
        <dbReference type="EMBL" id="KAI6090562.1"/>
    </source>
</evidence>
<sequence>MLRLRTAPHGLTASSLFRCLTVSYGWFIRIDARACFIIKKASTYDGKRMVHVIFPVSELCFCAKENSSRTSPQRLPTQPLIHRASPSSLIPGTMAISVPYARVLANVGGAEGPPARRIGRWLKPFYCLGQSMRKPLGTGTHGT</sequence>
<comment type="caution">
    <text evidence="1">The sequence shown here is derived from an EMBL/GenBank/DDBJ whole genome shotgun (WGS) entry which is preliminary data.</text>
</comment>
<protein>
    <submittedName>
        <fullName evidence="1">Uncharacterized protein</fullName>
    </submittedName>
</protein>